<dbReference type="Gene3D" id="2.30.30.60">
    <property type="match status" value="1"/>
</dbReference>
<dbReference type="RefSeq" id="WP_101344558.1">
    <property type="nucleotide sequence ID" value="NZ_PJAI02000020.1"/>
</dbReference>
<keyword evidence="8" id="KW-1185">Reference proteome</keyword>
<name>A0ABY3MU02_9GAMM</name>
<dbReference type="PANTHER" id="PTHR30414">
    <property type="entry name" value="MINICONDUCTANCE MECHANOSENSITIVE CHANNEL YBDG"/>
    <property type="match status" value="1"/>
</dbReference>
<evidence type="ECO:0000313" key="8">
    <source>
        <dbReference type="Proteomes" id="UP000815846"/>
    </source>
</evidence>
<gene>
    <name evidence="7" type="ORF">CWS31_014620</name>
</gene>
<keyword evidence="4 5" id="KW-0472">Membrane</keyword>
<evidence type="ECO:0000259" key="6">
    <source>
        <dbReference type="Pfam" id="PF00924"/>
    </source>
</evidence>
<comment type="caution">
    <text evidence="7">The sequence shown here is derived from an EMBL/GenBank/DDBJ whole genome shotgun (WGS) entry which is preliminary data.</text>
</comment>
<dbReference type="Pfam" id="PF00924">
    <property type="entry name" value="MS_channel_2nd"/>
    <property type="match status" value="1"/>
</dbReference>
<feature type="transmembrane region" description="Helical" evidence="5">
    <location>
        <begin position="136"/>
        <end position="162"/>
    </location>
</feature>
<evidence type="ECO:0000256" key="4">
    <source>
        <dbReference type="ARBA" id="ARBA00023136"/>
    </source>
</evidence>
<organism evidence="7 8">
    <name type="scientific">Colwellia echini</name>
    <dbReference type="NCBI Taxonomy" id="1982103"/>
    <lineage>
        <taxon>Bacteria</taxon>
        <taxon>Pseudomonadati</taxon>
        <taxon>Pseudomonadota</taxon>
        <taxon>Gammaproteobacteria</taxon>
        <taxon>Alteromonadales</taxon>
        <taxon>Colwelliaceae</taxon>
        <taxon>Colwellia</taxon>
    </lineage>
</organism>
<dbReference type="SUPFAM" id="SSF50182">
    <property type="entry name" value="Sm-like ribonucleoproteins"/>
    <property type="match status" value="1"/>
</dbReference>
<feature type="domain" description="Mechanosensitive ion channel MscS" evidence="6">
    <location>
        <begin position="187"/>
        <end position="255"/>
    </location>
</feature>
<dbReference type="Proteomes" id="UP000815846">
    <property type="component" value="Unassembled WGS sequence"/>
</dbReference>
<feature type="transmembrane region" description="Helical" evidence="5">
    <location>
        <begin position="20"/>
        <end position="42"/>
    </location>
</feature>
<evidence type="ECO:0000256" key="3">
    <source>
        <dbReference type="ARBA" id="ARBA00022989"/>
    </source>
</evidence>
<dbReference type="InterPro" id="IPR006685">
    <property type="entry name" value="MscS_channel_2nd"/>
</dbReference>
<protein>
    <submittedName>
        <fullName evidence="7">Mechanosensitive ion channel family protein</fullName>
    </submittedName>
</protein>
<reference evidence="7 8" key="1">
    <citation type="submission" date="2019-08" db="EMBL/GenBank/DDBJ databases">
        <title>Microbe sample from Colwellia echini.</title>
        <authorList>
            <person name="Christiansen L."/>
            <person name="Pathiraja D."/>
            <person name="Schultz-Johansen M."/>
            <person name="Choi I.-G."/>
            <person name="Stougaard P."/>
        </authorList>
    </citation>
    <scope>NUCLEOTIDE SEQUENCE [LARGE SCALE GENOMIC DNA]</scope>
    <source>
        <strain evidence="7 8">A3</strain>
    </source>
</reference>
<comment type="subcellular location">
    <subcellularLocation>
        <location evidence="1">Membrane</location>
    </subcellularLocation>
</comment>
<evidence type="ECO:0000256" key="2">
    <source>
        <dbReference type="ARBA" id="ARBA00022692"/>
    </source>
</evidence>
<feature type="transmembrane region" description="Helical" evidence="5">
    <location>
        <begin position="74"/>
        <end position="91"/>
    </location>
</feature>
<dbReference type="InterPro" id="IPR023408">
    <property type="entry name" value="MscS_beta-dom_sf"/>
</dbReference>
<evidence type="ECO:0000256" key="5">
    <source>
        <dbReference type="SAM" id="Phobius"/>
    </source>
</evidence>
<feature type="transmembrane region" description="Helical" evidence="5">
    <location>
        <begin position="103"/>
        <end position="124"/>
    </location>
</feature>
<sequence length="419" mass="46972">MNELISNWLSDQGLSSQYLASSAISVGIVLILFAAAVSYYLTKYQLMSLIHKLIIHSKNQWDDALIEHGVLSRMALLVPYILMLFLAPLILPSESLASSSLIIITKILLTFQITRSISAVLNVSRSIYKEGAKQRFLPLNAIIQIFKLAIYLVAAIVIISLVLDRSPVILLSGLGALTAVLLLVFQDTIKGLVASIQISANRMVVTGDWVELPKYGADGDVLEIGLSTVKIENFDKTITTVPTYALISDSFKNWRNMYQVGARRIKRTIIIDMASIGFCSADKISQLTNAYLLNDYLKKKQQELIQDDEKQPLDGNTDSFNVINKRQLTNIGTFRAYITAYLQKNTNIRDDLTCMVRQLPATESGLPLEVYCFANTTNWLEYEAIQADIFDHLFAIAPQFELRVFQHPSGYDWQKNLSS</sequence>
<keyword evidence="2 5" id="KW-0812">Transmembrane</keyword>
<evidence type="ECO:0000313" key="7">
    <source>
        <dbReference type="EMBL" id="TYK64682.1"/>
    </source>
</evidence>
<evidence type="ECO:0000256" key="1">
    <source>
        <dbReference type="ARBA" id="ARBA00004370"/>
    </source>
</evidence>
<dbReference type="InterPro" id="IPR030192">
    <property type="entry name" value="YbdG"/>
</dbReference>
<dbReference type="EMBL" id="PJAI02000020">
    <property type="protein sequence ID" value="TYK64682.1"/>
    <property type="molecule type" value="Genomic_DNA"/>
</dbReference>
<dbReference type="InterPro" id="IPR010920">
    <property type="entry name" value="LSM_dom_sf"/>
</dbReference>
<accession>A0ABY3MU02</accession>
<dbReference type="PANTHER" id="PTHR30414:SF0">
    <property type="entry name" value="MINICONDUCTANCE MECHANOSENSITIVE CHANNEL YBDG"/>
    <property type="match status" value="1"/>
</dbReference>
<feature type="transmembrane region" description="Helical" evidence="5">
    <location>
        <begin position="168"/>
        <end position="185"/>
    </location>
</feature>
<keyword evidence="3 5" id="KW-1133">Transmembrane helix</keyword>
<proteinExistence type="predicted"/>